<feature type="domain" description="K Homology" evidence="4">
    <location>
        <begin position="77"/>
        <end position="140"/>
    </location>
</feature>
<proteinExistence type="predicted"/>
<dbReference type="InterPro" id="IPR004087">
    <property type="entry name" value="KH_dom"/>
</dbReference>
<dbReference type="SMART" id="SM00322">
    <property type="entry name" value="KH"/>
    <property type="match status" value="2"/>
</dbReference>
<comment type="caution">
    <text evidence="5">The sequence shown here is derived from an EMBL/GenBank/DDBJ whole genome shotgun (WGS) entry which is preliminary data.</text>
</comment>
<feature type="region of interest" description="Disordered" evidence="3">
    <location>
        <begin position="17"/>
        <end position="57"/>
    </location>
</feature>
<dbReference type="PANTHER" id="PTHR10288">
    <property type="entry name" value="KH DOMAIN CONTAINING RNA BINDING PROTEIN"/>
    <property type="match status" value="1"/>
</dbReference>
<gene>
    <name evidence="5" type="primary">NOVA2</name>
    <name evidence="5" type="ORF">SNAT2548_LOCUS29618</name>
</gene>
<name>A0A812TJ12_9DINO</name>
<evidence type="ECO:0000313" key="6">
    <source>
        <dbReference type="Proteomes" id="UP000604046"/>
    </source>
</evidence>
<evidence type="ECO:0000259" key="4">
    <source>
        <dbReference type="SMART" id="SM00322"/>
    </source>
</evidence>
<dbReference type="InterPro" id="IPR036612">
    <property type="entry name" value="KH_dom_type_1_sf"/>
</dbReference>
<dbReference type="Pfam" id="PF00013">
    <property type="entry name" value="KH_1"/>
    <property type="match status" value="2"/>
</dbReference>
<reference evidence="5" key="1">
    <citation type="submission" date="2021-02" db="EMBL/GenBank/DDBJ databases">
        <authorList>
            <person name="Dougan E. K."/>
            <person name="Rhodes N."/>
            <person name="Thang M."/>
            <person name="Chan C."/>
        </authorList>
    </citation>
    <scope>NUCLEOTIDE SEQUENCE</scope>
</reference>
<dbReference type="OrthoDB" id="441329at2759"/>
<dbReference type="SUPFAM" id="SSF54791">
    <property type="entry name" value="Eukaryotic type KH-domain (KH-domain type I)"/>
    <property type="match status" value="2"/>
</dbReference>
<dbReference type="Gene3D" id="3.30.1370.10">
    <property type="entry name" value="K Homology domain, type 1"/>
    <property type="match status" value="2"/>
</dbReference>
<keyword evidence="6" id="KW-1185">Reference proteome</keyword>
<keyword evidence="1" id="KW-0677">Repeat</keyword>
<keyword evidence="2" id="KW-0694">RNA-binding</keyword>
<dbReference type="EMBL" id="CAJNDS010002568">
    <property type="protein sequence ID" value="CAE7528889.1"/>
    <property type="molecule type" value="Genomic_DNA"/>
</dbReference>
<evidence type="ECO:0000313" key="5">
    <source>
        <dbReference type="EMBL" id="CAE7528889.1"/>
    </source>
</evidence>
<evidence type="ECO:0000256" key="1">
    <source>
        <dbReference type="ARBA" id="ARBA00022737"/>
    </source>
</evidence>
<feature type="domain" description="K Homology" evidence="4">
    <location>
        <begin position="156"/>
        <end position="227"/>
    </location>
</feature>
<accession>A0A812TJ12</accession>
<dbReference type="Proteomes" id="UP000604046">
    <property type="component" value="Unassembled WGS sequence"/>
</dbReference>
<dbReference type="PROSITE" id="PS50084">
    <property type="entry name" value="KH_TYPE_1"/>
    <property type="match status" value="2"/>
</dbReference>
<organism evidence="5 6">
    <name type="scientific">Symbiodinium natans</name>
    <dbReference type="NCBI Taxonomy" id="878477"/>
    <lineage>
        <taxon>Eukaryota</taxon>
        <taxon>Sar</taxon>
        <taxon>Alveolata</taxon>
        <taxon>Dinophyceae</taxon>
        <taxon>Suessiales</taxon>
        <taxon>Symbiodiniaceae</taxon>
        <taxon>Symbiodinium</taxon>
    </lineage>
</organism>
<evidence type="ECO:0000256" key="3">
    <source>
        <dbReference type="SAM" id="MobiDB-lite"/>
    </source>
</evidence>
<protein>
    <submittedName>
        <fullName evidence="5">NOVA2 protein</fullName>
    </submittedName>
</protein>
<dbReference type="InterPro" id="IPR004088">
    <property type="entry name" value="KH_dom_type_1"/>
</dbReference>
<evidence type="ECO:0000256" key="2">
    <source>
        <dbReference type="PROSITE-ProRule" id="PRU00117"/>
    </source>
</evidence>
<dbReference type="GO" id="GO:0003723">
    <property type="term" value="F:RNA binding"/>
    <property type="evidence" value="ECO:0007669"/>
    <property type="project" value="UniProtKB-UniRule"/>
</dbReference>
<sequence>MAFHVDVEAEIFEGLWDISDPPEDDIYSQVSPDESEQEIPADVSTPHPPDSQAPGHKVPSKFARLFSNSRRWTISAAEFCCKVLVPAYSAGAVIGKRGKNLMKLQQRTQTMMTVSATHVFFPGTRDRMLIILAATKRSFAAGVHAVVTEAMKRSPDQAAIQLVVPSSSAGKIMGQGGANICEIRKATGCHISMSPQNRGVNERVVLLKACTDIFLVRGAVSVLECIQDDPQIQEHMSFKYVVALPLGSWDCGKPGPAEPSVELMPLELARVSPKRPILENLLRAAPRKLLIRHGVLGGSIEKVLKRTTREELLAVLAEAWGSIPKQNGRADSPNEGLASGALRQALPVGLQP</sequence>
<dbReference type="AlphaFoldDB" id="A0A812TJ12"/>